<comment type="caution">
    <text evidence="1">The sequence shown here is derived from an EMBL/GenBank/DDBJ whole genome shotgun (WGS) entry which is preliminary data.</text>
</comment>
<dbReference type="Proteomes" id="UP000485621">
    <property type="component" value="Unassembled WGS sequence"/>
</dbReference>
<name>A0A1V5ZPV9_9BACT</name>
<dbReference type="AlphaFoldDB" id="A0A1V5ZPV9"/>
<gene>
    <name evidence="1" type="ORF">BWY04_00228</name>
</gene>
<proteinExistence type="predicted"/>
<reference evidence="1" key="1">
    <citation type="submission" date="2017-02" db="EMBL/GenBank/DDBJ databases">
        <title>Delving into the versatile metabolic prowess of the omnipresent phylum Bacteroidetes.</title>
        <authorList>
            <person name="Nobu M.K."/>
            <person name="Mei R."/>
            <person name="Narihiro T."/>
            <person name="Kuroda K."/>
            <person name="Liu W.-T."/>
        </authorList>
    </citation>
    <scope>NUCLEOTIDE SEQUENCE</scope>
    <source>
        <strain evidence="1">ADurb.Bin160</strain>
    </source>
</reference>
<sequence>MDTEFSVSEMKKLVTKNLSCLANGEFLKFAPANDKIIKVSYPLYMEAYSKVAISIMAKIYA</sequence>
<organism evidence="1">
    <name type="scientific">candidate division CPR1 bacterium ADurb.Bin160</name>
    <dbReference type="NCBI Taxonomy" id="1852826"/>
    <lineage>
        <taxon>Bacteria</taxon>
        <taxon>candidate division CPR1</taxon>
    </lineage>
</organism>
<dbReference type="EMBL" id="MWDB01000003">
    <property type="protein sequence ID" value="OQB42350.1"/>
    <property type="molecule type" value="Genomic_DNA"/>
</dbReference>
<evidence type="ECO:0000313" key="1">
    <source>
        <dbReference type="EMBL" id="OQB42350.1"/>
    </source>
</evidence>
<accession>A0A1V5ZPV9</accession>
<protein>
    <submittedName>
        <fullName evidence="1">Thymidine phosphorylase</fullName>
    </submittedName>
</protein>